<evidence type="ECO:0000256" key="1">
    <source>
        <dbReference type="SAM" id="SignalP"/>
    </source>
</evidence>
<dbReference type="InterPro" id="IPR018391">
    <property type="entry name" value="PQQ_b-propeller_rpt"/>
</dbReference>
<dbReference type="SUPFAM" id="SSF50998">
    <property type="entry name" value="Quinoprotein alcohol dehydrogenase-like"/>
    <property type="match status" value="2"/>
</dbReference>
<dbReference type="AlphaFoldDB" id="A0A0B4XK30"/>
<dbReference type="PROSITE" id="PS51257">
    <property type="entry name" value="PROKAR_LIPOPROTEIN"/>
    <property type="match status" value="1"/>
</dbReference>
<protein>
    <submittedName>
        <fullName evidence="3">Cell surface protein</fullName>
    </submittedName>
</protein>
<dbReference type="OrthoDB" id="9812926at2"/>
<evidence type="ECO:0000313" key="3">
    <source>
        <dbReference type="EMBL" id="AJD47431.1"/>
    </source>
</evidence>
<keyword evidence="1" id="KW-0732">Signal</keyword>
<feature type="domain" description="Pyrrolo-quinoline quinone repeat" evidence="2">
    <location>
        <begin position="482"/>
        <end position="569"/>
    </location>
</feature>
<dbReference type="KEGG" id="apac:S7S_05055"/>
<reference evidence="3 4" key="1">
    <citation type="journal article" date="2012" name="J. Bacteriol.">
        <title>Genome sequence of an alkane-degrading bacterium, Alcanivorax pacificus type strain W11-5, isolated from deep sea sediment.</title>
        <authorList>
            <person name="Lai Q."/>
            <person name="Shao Z."/>
        </authorList>
    </citation>
    <scope>NUCLEOTIDE SEQUENCE [LARGE SCALE GENOMIC DNA]</scope>
    <source>
        <strain evidence="3 4">W11-5</strain>
    </source>
</reference>
<dbReference type="Proteomes" id="UP000006764">
    <property type="component" value="Chromosome"/>
</dbReference>
<sequence length="570" mass="58191">MAAETKRITLALMLLWLTSALAACNGSDGATGAQGEPGEPAGPVIANLSVLGSPIHPGGQAQVFISAYSPTDQPLSYSWHIPAGWGGTDSGSNLVVLTAPEEQAATALVGVTVSDGVRTREAQVMLATRGPAIEALSVAGNEPLAPGDLLGVSVTAYNRDGEPLSYDYNLGGLSVEPAAPEWSWVSTAAMSGIYRLTSTVKDGNDLTASASLDLQLQGISPWPAFGGDRHHTRRSASAGATVGEGTVRWAVTTGGPMYASPVIGPDGTVYIGSLDKNVYALDPDDGSEIWSFLAGSAVRGSLAVGADGTVYAGSSDGTVYALDPDDGSELWSQPHGIGAAVFSLALGAGGTLYVGSINGTVYALNPDNGSEIWSFATHSAVRSTPAQGADGTLYIGSTNGKTYALNPEDGSERWSFNSDSVHSSPAVGADGTVYVGSYNGKVYALNPDDGSEIWSFTTAGSVGESSPAIGADGTVYIGSYDKKVYALNPDDGSEIWSFTTGYLLRSSPAIGADGTVYIASSDQQLYALDPSDGSEIWSVTTGEAVESSPAIGADGTVYIGSLGGTIYAIQ</sequence>
<dbReference type="PANTHER" id="PTHR44394:SF1">
    <property type="entry name" value="BETA-ALANINE-ACTIVATING ENZYME"/>
    <property type="match status" value="1"/>
</dbReference>
<dbReference type="SMART" id="SM00564">
    <property type="entry name" value="PQQ"/>
    <property type="match status" value="7"/>
</dbReference>
<dbReference type="Pfam" id="PF13360">
    <property type="entry name" value="PQQ_2"/>
    <property type="match status" value="2"/>
</dbReference>
<dbReference type="GO" id="GO:0043041">
    <property type="term" value="P:amino acid activation for nonribosomal peptide biosynthetic process"/>
    <property type="evidence" value="ECO:0007669"/>
    <property type="project" value="TreeGrafter"/>
</dbReference>
<organism evidence="3 4">
    <name type="scientific">Isoalcanivorax pacificus W11-5</name>
    <dbReference type="NCBI Taxonomy" id="391936"/>
    <lineage>
        <taxon>Bacteria</taxon>
        <taxon>Pseudomonadati</taxon>
        <taxon>Pseudomonadota</taxon>
        <taxon>Gammaproteobacteria</taxon>
        <taxon>Oceanospirillales</taxon>
        <taxon>Alcanivoracaceae</taxon>
        <taxon>Isoalcanivorax</taxon>
    </lineage>
</organism>
<feature type="domain" description="Pyrrolo-quinoline quinone repeat" evidence="2">
    <location>
        <begin position="316"/>
        <end position="480"/>
    </location>
</feature>
<dbReference type="InterPro" id="IPR011047">
    <property type="entry name" value="Quinoprotein_ADH-like_sf"/>
</dbReference>
<evidence type="ECO:0000259" key="2">
    <source>
        <dbReference type="Pfam" id="PF13360"/>
    </source>
</evidence>
<gene>
    <name evidence="3" type="ORF">S7S_05055</name>
</gene>
<dbReference type="Gene3D" id="2.40.128.630">
    <property type="match status" value="2"/>
</dbReference>
<dbReference type="InterPro" id="IPR052091">
    <property type="entry name" value="Beta-ala_Activ/Resist"/>
</dbReference>
<dbReference type="EMBL" id="CP004387">
    <property type="protein sequence ID" value="AJD47431.1"/>
    <property type="molecule type" value="Genomic_DNA"/>
</dbReference>
<name>A0A0B4XK30_9GAMM</name>
<evidence type="ECO:0000313" key="4">
    <source>
        <dbReference type="Proteomes" id="UP000006764"/>
    </source>
</evidence>
<dbReference type="InterPro" id="IPR002372">
    <property type="entry name" value="PQQ_rpt_dom"/>
</dbReference>
<dbReference type="Gene3D" id="2.130.10.10">
    <property type="entry name" value="YVTN repeat-like/Quinoprotein amine dehydrogenase"/>
    <property type="match status" value="1"/>
</dbReference>
<dbReference type="PANTHER" id="PTHR44394">
    <property type="entry name" value="BETA-ALANINE-ACTIVATING ENZYME"/>
    <property type="match status" value="1"/>
</dbReference>
<feature type="signal peptide" evidence="1">
    <location>
        <begin position="1"/>
        <end position="22"/>
    </location>
</feature>
<dbReference type="Gene3D" id="2.40.10.480">
    <property type="match status" value="1"/>
</dbReference>
<dbReference type="STRING" id="391936.S7S_05055"/>
<dbReference type="RefSeq" id="WP_008737330.1">
    <property type="nucleotide sequence ID" value="NZ_CP004387.1"/>
</dbReference>
<keyword evidence="4" id="KW-1185">Reference proteome</keyword>
<dbReference type="InterPro" id="IPR015943">
    <property type="entry name" value="WD40/YVTN_repeat-like_dom_sf"/>
</dbReference>
<proteinExistence type="predicted"/>
<accession>A0A0B4XK30</accession>
<feature type="chain" id="PRO_5002097257" evidence="1">
    <location>
        <begin position="23"/>
        <end position="570"/>
    </location>
</feature>
<dbReference type="HOGENOM" id="CLU_477893_0_0_6"/>